<proteinExistence type="predicted"/>
<dbReference type="AlphaFoldDB" id="A0A6J5TSP4"/>
<sequence>MGKRSVSSVDLEGAWRRGLFSGFVSGRESDGEAGNITCDISENVGASMFYRNGTGFDRDGFDAQSSTGCLLGCFRVITDMFLGQKHSYQNEKFRRGCRFLEAETKYSQRAILSLEN</sequence>
<name>A0A6J5TSP4_PRUAR</name>
<protein>
    <submittedName>
        <fullName evidence="1">Uncharacterized protein</fullName>
    </submittedName>
</protein>
<accession>A0A6J5TSP4</accession>
<evidence type="ECO:0000313" key="2">
    <source>
        <dbReference type="Proteomes" id="UP000507222"/>
    </source>
</evidence>
<reference evidence="1 2" key="1">
    <citation type="submission" date="2020-05" db="EMBL/GenBank/DDBJ databases">
        <authorList>
            <person name="Campoy J."/>
            <person name="Schneeberger K."/>
            <person name="Spophaly S."/>
        </authorList>
    </citation>
    <scope>NUCLEOTIDE SEQUENCE [LARGE SCALE GENOMIC DNA]</scope>
    <source>
        <strain evidence="1">PruArmRojPasFocal</strain>
    </source>
</reference>
<organism evidence="1 2">
    <name type="scientific">Prunus armeniaca</name>
    <name type="common">Apricot</name>
    <name type="synonym">Armeniaca vulgaris</name>
    <dbReference type="NCBI Taxonomy" id="36596"/>
    <lineage>
        <taxon>Eukaryota</taxon>
        <taxon>Viridiplantae</taxon>
        <taxon>Streptophyta</taxon>
        <taxon>Embryophyta</taxon>
        <taxon>Tracheophyta</taxon>
        <taxon>Spermatophyta</taxon>
        <taxon>Magnoliopsida</taxon>
        <taxon>eudicotyledons</taxon>
        <taxon>Gunneridae</taxon>
        <taxon>Pentapetalae</taxon>
        <taxon>rosids</taxon>
        <taxon>fabids</taxon>
        <taxon>Rosales</taxon>
        <taxon>Rosaceae</taxon>
        <taxon>Amygdaloideae</taxon>
        <taxon>Amygdaleae</taxon>
        <taxon>Prunus</taxon>
    </lineage>
</organism>
<gene>
    <name evidence="1" type="ORF">CURHAP_LOCUS9553</name>
</gene>
<dbReference type="EMBL" id="CAEKDK010000001">
    <property type="protein sequence ID" value="CAB4267000.1"/>
    <property type="molecule type" value="Genomic_DNA"/>
</dbReference>
<dbReference type="Proteomes" id="UP000507222">
    <property type="component" value="Unassembled WGS sequence"/>
</dbReference>
<evidence type="ECO:0000313" key="1">
    <source>
        <dbReference type="EMBL" id="CAB4267000.1"/>
    </source>
</evidence>